<evidence type="ECO:0000313" key="11">
    <source>
        <dbReference type="Proteomes" id="UP001596977"/>
    </source>
</evidence>
<evidence type="ECO:0000256" key="5">
    <source>
        <dbReference type="ARBA" id="ARBA00022801"/>
    </source>
</evidence>
<organism evidence="10 11">
    <name type="scientific">Sphingomonas canadensis</name>
    <dbReference type="NCBI Taxonomy" id="1219257"/>
    <lineage>
        <taxon>Bacteria</taxon>
        <taxon>Pseudomonadati</taxon>
        <taxon>Pseudomonadota</taxon>
        <taxon>Alphaproteobacteria</taxon>
        <taxon>Sphingomonadales</taxon>
        <taxon>Sphingomonadaceae</taxon>
        <taxon>Sphingomonas</taxon>
    </lineage>
</organism>
<name>A0ABW3H979_9SPHN</name>
<evidence type="ECO:0000256" key="9">
    <source>
        <dbReference type="SAM" id="SignalP"/>
    </source>
</evidence>
<gene>
    <name evidence="10" type="ORF">ACFQ1E_13490</name>
</gene>
<dbReference type="PANTHER" id="PTHR33938">
    <property type="entry name" value="FERULOYL ESTERASE B-RELATED"/>
    <property type="match status" value="1"/>
</dbReference>
<evidence type="ECO:0000256" key="1">
    <source>
        <dbReference type="ARBA" id="ARBA00006249"/>
    </source>
</evidence>
<dbReference type="GO" id="GO:0016787">
    <property type="term" value="F:hydrolase activity"/>
    <property type="evidence" value="ECO:0007669"/>
    <property type="project" value="UniProtKB-KW"/>
</dbReference>
<dbReference type="Gene3D" id="3.40.50.1820">
    <property type="entry name" value="alpha/beta hydrolase"/>
    <property type="match status" value="1"/>
</dbReference>
<dbReference type="Pfam" id="PF07519">
    <property type="entry name" value="Tannase"/>
    <property type="match status" value="1"/>
</dbReference>
<evidence type="ECO:0000256" key="2">
    <source>
        <dbReference type="ARBA" id="ARBA00022487"/>
    </source>
</evidence>
<keyword evidence="3" id="KW-0479">Metal-binding</keyword>
<feature type="region of interest" description="Disordered" evidence="8">
    <location>
        <begin position="531"/>
        <end position="556"/>
    </location>
</feature>
<keyword evidence="2" id="KW-0719">Serine esterase</keyword>
<dbReference type="InterPro" id="IPR029058">
    <property type="entry name" value="AB_hydrolase_fold"/>
</dbReference>
<proteinExistence type="inferred from homology"/>
<evidence type="ECO:0000256" key="6">
    <source>
        <dbReference type="ARBA" id="ARBA00022837"/>
    </source>
</evidence>
<keyword evidence="7" id="KW-1015">Disulfide bond</keyword>
<feature type="chain" id="PRO_5046165034" evidence="9">
    <location>
        <begin position="20"/>
        <end position="556"/>
    </location>
</feature>
<keyword evidence="6" id="KW-0106">Calcium</keyword>
<comment type="similarity">
    <text evidence="1">Belongs to the tannase family.</text>
</comment>
<dbReference type="PANTHER" id="PTHR33938:SF15">
    <property type="entry name" value="FERULOYL ESTERASE B-RELATED"/>
    <property type="match status" value="1"/>
</dbReference>
<dbReference type="EMBL" id="JBHTJG010000006">
    <property type="protein sequence ID" value="MFD0947357.1"/>
    <property type="molecule type" value="Genomic_DNA"/>
</dbReference>
<reference evidence="11" key="1">
    <citation type="journal article" date="2019" name="Int. J. Syst. Evol. Microbiol.">
        <title>The Global Catalogue of Microorganisms (GCM) 10K type strain sequencing project: providing services to taxonomists for standard genome sequencing and annotation.</title>
        <authorList>
            <consortium name="The Broad Institute Genomics Platform"/>
            <consortium name="The Broad Institute Genome Sequencing Center for Infectious Disease"/>
            <person name="Wu L."/>
            <person name="Ma J."/>
        </authorList>
    </citation>
    <scope>NUCLEOTIDE SEQUENCE [LARGE SCALE GENOMIC DNA]</scope>
    <source>
        <strain evidence="11">CCUG 62982</strain>
    </source>
</reference>
<sequence length="556" mass="59756">MRNRIAAGLAMLAAMVAFAADGAAALAGVQAAPRPPVVFTPLPERAEILPVMGCDALAAQNFLGIEGAPARITATELQTRENGRQFCMVRGIIAPQIQFEFHLPLRGYTGRYLQGGCGGACGVIYKTVSPSCDNQVAFDGAFAVSFNNSGHVGPAPMDTLWAAYDPQLRIDFAYRAAHVMAVTAKEILAVYYGSKPAYSYFMGCSNGGREAMMEAQRYPGDFDGIVAGAPALWITGGVTRIIHEARIARDEAGQLILTQRSTEILHKAVMAACDGLDGLVDGQIDSARACRFDPRTIMCKPGQAEDCLTPRQAEVMAALYRGATDAQGRQLFFGGEPYGSELLWAQPGSFLLRGSDLAANQIKFMIYGGESHQDFDWQSWAPGKAEVADLMEKGGYYNANNPDLSAFKASGGKLIMWQGEADNAGGSHILQDYYQNVRDTMGGFAGTHPFLRVYFLPGVYHCSGGYIAYEHDMLGAIVTWVERGSAPDAIVGAAVLADGKVRTRPVYPYPVMAKYKGKGDINAAENFKPVRPKQEPNDHFDWVGAGMTGGAPPKGR</sequence>
<dbReference type="Proteomes" id="UP001596977">
    <property type="component" value="Unassembled WGS sequence"/>
</dbReference>
<evidence type="ECO:0000256" key="3">
    <source>
        <dbReference type="ARBA" id="ARBA00022723"/>
    </source>
</evidence>
<comment type="caution">
    <text evidence="10">The sequence shown here is derived from an EMBL/GenBank/DDBJ whole genome shotgun (WGS) entry which is preliminary data.</text>
</comment>
<accession>A0ABW3H979</accession>
<protein>
    <submittedName>
        <fullName evidence="10">Tannase/feruloyl esterase family alpha/beta hydrolase</fullName>
    </submittedName>
</protein>
<keyword evidence="4 9" id="KW-0732">Signal</keyword>
<feature type="signal peptide" evidence="9">
    <location>
        <begin position="1"/>
        <end position="19"/>
    </location>
</feature>
<dbReference type="RefSeq" id="WP_264944870.1">
    <property type="nucleotide sequence ID" value="NZ_JAPDRA010000006.1"/>
</dbReference>
<evidence type="ECO:0000256" key="8">
    <source>
        <dbReference type="SAM" id="MobiDB-lite"/>
    </source>
</evidence>
<evidence type="ECO:0000256" key="7">
    <source>
        <dbReference type="ARBA" id="ARBA00023157"/>
    </source>
</evidence>
<dbReference type="SUPFAM" id="SSF53474">
    <property type="entry name" value="alpha/beta-Hydrolases"/>
    <property type="match status" value="1"/>
</dbReference>
<evidence type="ECO:0000313" key="10">
    <source>
        <dbReference type="EMBL" id="MFD0947357.1"/>
    </source>
</evidence>
<keyword evidence="11" id="KW-1185">Reference proteome</keyword>
<evidence type="ECO:0000256" key="4">
    <source>
        <dbReference type="ARBA" id="ARBA00022729"/>
    </source>
</evidence>
<feature type="compositionally biased region" description="Basic and acidic residues" evidence="8">
    <location>
        <begin position="532"/>
        <end position="541"/>
    </location>
</feature>
<dbReference type="InterPro" id="IPR011118">
    <property type="entry name" value="Tannase/feruloyl_esterase"/>
</dbReference>
<keyword evidence="5 10" id="KW-0378">Hydrolase</keyword>